<accession>A0A517ZG02</accession>
<dbReference type="InterPro" id="IPR042094">
    <property type="entry name" value="T2SS_GspF_sf"/>
</dbReference>
<evidence type="ECO:0000313" key="11">
    <source>
        <dbReference type="Proteomes" id="UP000320496"/>
    </source>
</evidence>
<keyword evidence="3" id="KW-1003">Cell membrane</keyword>
<keyword evidence="6 8" id="KW-1133">Transmembrane helix</keyword>
<evidence type="ECO:0000256" key="2">
    <source>
        <dbReference type="ARBA" id="ARBA00005745"/>
    </source>
</evidence>
<evidence type="ECO:0000256" key="3">
    <source>
        <dbReference type="ARBA" id="ARBA00022475"/>
    </source>
</evidence>
<comment type="similarity">
    <text evidence="2">Belongs to the GSP F family.</text>
</comment>
<evidence type="ECO:0000259" key="9">
    <source>
        <dbReference type="Pfam" id="PF00482"/>
    </source>
</evidence>
<evidence type="ECO:0000256" key="5">
    <source>
        <dbReference type="ARBA" id="ARBA00022692"/>
    </source>
</evidence>
<gene>
    <name evidence="10" type="primary">epsF_8</name>
    <name evidence="10" type="ORF">Mal4_57390</name>
</gene>
<dbReference type="KEGG" id="mri:Mal4_57390"/>
<dbReference type="Proteomes" id="UP000320496">
    <property type="component" value="Chromosome"/>
</dbReference>
<evidence type="ECO:0000256" key="4">
    <source>
        <dbReference type="ARBA" id="ARBA00022519"/>
    </source>
</evidence>
<organism evidence="10 11">
    <name type="scientific">Maioricimonas rarisocia</name>
    <dbReference type="NCBI Taxonomy" id="2528026"/>
    <lineage>
        <taxon>Bacteria</taxon>
        <taxon>Pseudomonadati</taxon>
        <taxon>Planctomycetota</taxon>
        <taxon>Planctomycetia</taxon>
        <taxon>Planctomycetales</taxon>
        <taxon>Planctomycetaceae</taxon>
        <taxon>Maioricimonas</taxon>
    </lineage>
</organism>
<dbReference type="InterPro" id="IPR003004">
    <property type="entry name" value="GspF/PilC"/>
</dbReference>
<feature type="domain" description="Type II secretion system protein GspF" evidence="9">
    <location>
        <begin position="85"/>
        <end position="208"/>
    </location>
</feature>
<protein>
    <submittedName>
        <fullName evidence="10">Type II secretion system protein F</fullName>
    </submittedName>
</protein>
<dbReference type="RefSeq" id="WP_145372691.1">
    <property type="nucleotide sequence ID" value="NZ_CP036275.1"/>
</dbReference>
<sequence length="419" mass="45875">MPTFQYEAMDNTGLEIKDTIEADSEQEAQTLIREKGFFVTKIAEKGRRKKQATKGDAKVPAKAKKKAGGGGFSIGGVRPKQLTTFTRQLSTLQDAGLPILRSLRILEGQSKPGPLKASLIGVIEDVESGNTLSEAMAKQPKAFDNLYVNMVKAGEAGGALEIILQRLAEFKERAQSLKRKVQGAMVYPVAVITVATCIVGFIMYWIIPKFKEIFEDFGVELPGITVFLIETSDWVVNYWYLIPAIPIGFVLFIKIVKKNKTGAYIVDRISLKIPVLGSIISKATVARTCRTLGTLISSGVPILEALSIARDTSGNEVFRKAFDHIHASIREGESMAVPLKETRIVDDLVVNMVDVGEETGALDNMLYKVADVYDEEVSVLIEGLVNLLEPLMVVVLGLIVGFIVIALFMPLVKLLNELS</sequence>
<evidence type="ECO:0000256" key="7">
    <source>
        <dbReference type="ARBA" id="ARBA00023136"/>
    </source>
</evidence>
<comment type="subcellular location">
    <subcellularLocation>
        <location evidence="1">Cell inner membrane</location>
        <topology evidence="1">Multi-pass membrane protein</topology>
    </subcellularLocation>
</comment>
<name>A0A517ZG02_9PLAN</name>
<evidence type="ECO:0000256" key="8">
    <source>
        <dbReference type="SAM" id="Phobius"/>
    </source>
</evidence>
<keyword evidence="4" id="KW-0997">Cell inner membrane</keyword>
<feature type="transmembrane region" description="Helical" evidence="8">
    <location>
        <begin position="238"/>
        <end position="256"/>
    </location>
</feature>
<dbReference type="PANTHER" id="PTHR30012:SF0">
    <property type="entry name" value="TYPE II SECRETION SYSTEM PROTEIN F-RELATED"/>
    <property type="match status" value="1"/>
</dbReference>
<evidence type="ECO:0000313" key="10">
    <source>
        <dbReference type="EMBL" id="QDU41372.1"/>
    </source>
</evidence>
<reference evidence="10 11" key="1">
    <citation type="submission" date="2019-02" db="EMBL/GenBank/DDBJ databases">
        <title>Deep-cultivation of Planctomycetes and their phenomic and genomic characterization uncovers novel biology.</title>
        <authorList>
            <person name="Wiegand S."/>
            <person name="Jogler M."/>
            <person name="Boedeker C."/>
            <person name="Pinto D."/>
            <person name="Vollmers J."/>
            <person name="Rivas-Marin E."/>
            <person name="Kohn T."/>
            <person name="Peeters S.H."/>
            <person name="Heuer A."/>
            <person name="Rast P."/>
            <person name="Oberbeckmann S."/>
            <person name="Bunk B."/>
            <person name="Jeske O."/>
            <person name="Meyerdierks A."/>
            <person name="Storesund J.E."/>
            <person name="Kallscheuer N."/>
            <person name="Luecker S."/>
            <person name="Lage O.M."/>
            <person name="Pohl T."/>
            <person name="Merkel B.J."/>
            <person name="Hornburger P."/>
            <person name="Mueller R.-W."/>
            <person name="Bruemmer F."/>
            <person name="Labrenz M."/>
            <person name="Spormann A.M."/>
            <person name="Op den Camp H."/>
            <person name="Overmann J."/>
            <person name="Amann R."/>
            <person name="Jetten M.S.M."/>
            <person name="Mascher T."/>
            <person name="Medema M.H."/>
            <person name="Devos D.P."/>
            <person name="Kaster A.-K."/>
            <person name="Ovreas L."/>
            <person name="Rohde M."/>
            <person name="Galperin M.Y."/>
            <person name="Jogler C."/>
        </authorList>
    </citation>
    <scope>NUCLEOTIDE SEQUENCE [LARGE SCALE GENOMIC DNA]</scope>
    <source>
        <strain evidence="10 11">Mal4</strain>
    </source>
</reference>
<dbReference type="GO" id="GO:0005886">
    <property type="term" value="C:plasma membrane"/>
    <property type="evidence" value="ECO:0007669"/>
    <property type="project" value="UniProtKB-SubCell"/>
</dbReference>
<feature type="transmembrane region" description="Helical" evidence="8">
    <location>
        <begin position="185"/>
        <end position="207"/>
    </location>
</feature>
<keyword evidence="11" id="KW-1185">Reference proteome</keyword>
<evidence type="ECO:0000256" key="1">
    <source>
        <dbReference type="ARBA" id="ARBA00004429"/>
    </source>
</evidence>
<feature type="transmembrane region" description="Helical" evidence="8">
    <location>
        <begin position="391"/>
        <end position="412"/>
    </location>
</feature>
<dbReference type="Pfam" id="PF00482">
    <property type="entry name" value="T2SSF"/>
    <property type="match status" value="2"/>
</dbReference>
<dbReference type="PRINTS" id="PR00812">
    <property type="entry name" value="BCTERIALGSPF"/>
</dbReference>
<keyword evidence="5 8" id="KW-0812">Transmembrane</keyword>
<evidence type="ECO:0000256" key="6">
    <source>
        <dbReference type="ARBA" id="ARBA00022989"/>
    </source>
</evidence>
<dbReference type="InterPro" id="IPR018076">
    <property type="entry name" value="T2SS_GspF_dom"/>
</dbReference>
<keyword evidence="7 8" id="KW-0472">Membrane</keyword>
<dbReference type="OrthoDB" id="9805682at2"/>
<dbReference type="EMBL" id="CP036275">
    <property type="protein sequence ID" value="QDU41372.1"/>
    <property type="molecule type" value="Genomic_DNA"/>
</dbReference>
<dbReference type="FunFam" id="1.20.81.30:FF:000001">
    <property type="entry name" value="Type II secretion system protein F"/>
    <property type="match status" value="2"/>
</dbReference>
<dbReference type="PANTHER" id="PTHR30012">
    <property type="entry name" value="GENERAL SECRETION PATHWAY PROTEIN"/>
    <property type="match status" value="1"/>
</dbReference>
<feature type="domain" description="Type II secretion system protein GspF" evidence="9">
    <location>
        <begin position="289"/>
        <end position="410"/>
    </location>
</feature>
<dbReference type="AlphaFoldDB" id="A0A517ZG02"/>
<proteinExistence type="inferred from homology"/>
<dbReference type="Gene3D" id="1.20.81.30">
    <property type="entry name" value="Type II secretion system (T2SS), domain F"/>
    <property type="match status" value="2"/>
</dbReference>